<proteinExistence type="predicted"/>
<feature type="compositionally biased region" description="Low complexity" evidence="1">
    <location>
        <begin position="34"/>
        <end position="47"/>
    </location>
</feature>
<dbReference type="AlphaFoldDB" id="A0A2M8EIC8"/>
<evidence type="ECO:0000256" key="1">
    <source>
        <dbReference type="SAM" id="MobiDB-lite"/>
    </source>
</evidence>
<organism evidence="2 3">
    <name type="scientific">candidate division WWE3 bacterium CG_4_9_14_0_2_um_filter_48_10</name>
    <dbReference type="NCBI Taxonomy" id="1975078"/>
    <lineage>
        <taxon>Bacteria</taxon>
        <taxon>Katanobacteria</taxon>
    </lineage>
</organism>
<protein>
    <submittedName>
        <fullName evidence="2">Uncharacterized protein</fullName>
    </submittedName>
</protein>
<dbReference type="Pfam" id="PF18933">
    <property type="entry name" value="PsbP_2"/>
    <property type="match status" value="1"/>
</dbReference>
<feature type="region of interest" description="Disordered" evidence="1">
    <location>
        <begin position="34"/>
        <end position="55"/>
    </location>
</feature>
<dbReference type="EMBL" id="PFSK01000039">
    <property type="protein sequence ID" value="PJC22285.1"/>
    <property type="molecule type" value="Genomic_DNA"/>
</dbReference>
<dbReference type="Proteomes" id="UP000228781">
    <property type="component" value="Unassembled WGS sequence"/>
</dbReference>
<accession>A0A2M8EIC8</accession>
<reference evidence="3" key="1">
    <citation type="submission" date="2017-09" db="EMBL/GenBank/DDBJ databases">
        <title>Depth-based differentiation of microbial function through sediment-hosted aquifers and enrichment of novel symbionts in the deep terrestrial subsurface.</title>
        <authorList>
            <person name="Probst A.J."/>
            <person name="Ladd B."/>
            <person name="Jarett J.K."/>
            <person name="Geller-Mcgrath D.E."/>
            <person name="Sieber C.M.K."/>
            <person name="Emerson J.B."/>
            <person name="Anantharaman K."/>
            <person name="Thomas B.C."/>
            <person name="Malmstrom R."/>
            <person name="Stieglmeier M."/>
            <person name="Klingl A."/>
            <person name="Woyke T."/>
            <person name="Ryan C.M."/>
            <person name="Banfield J.F."/>
        </authorList>
    </citation>
    <scope>NUCLEOTIDE SEQUENCE [LARGE SCALE GENOMIC DNA]</scope>
</reference>
<name>A0A2M8EIC8_UNCKA</name>
<comment type="caution">
    <text evidence="2">The sequence shown here is derived from an EMBL/GenBank/DDBJ whole genome shotgun (WGS) entry which is preliminary data.</text>
</comment>
<evidence type="ECO:0000313" key="3">
    <source>
        <dbReference type="Proteomes" id="UP000228781"/>
    </source>
</evidence>
<gene>
    <name evidence="2" type="ORF">CO059_02665</name>
</gene>
<evidence type="ECO:0000313" key="2">
    <source>
        <dbReference type="EMBL" id="PJC22285.1"/>
    </source>
</evidence>
<sequence>MLAIAIGTGVAVVWRTRYFDSALPAAIKDFLGIEEPPTESSTETPSETSEDPTKDWKTYTNEELGFSFKYPEDWKFADLGDGWFVFGPRAGESDPDRYRPQLELGGFGGDYGYNIGFAPEDEAWLIEEKTIIIAGKTAIRTEHTNKEERRILIARVKFSEIPELILEFYPLNGDLSVFDFILSSFKFIST</sequence>